<dbReference type="Proteomes" id="UP001165289">
    <property type="component" value="Unassembled WGS sequence"/>
</dbReference>
<dbReference type="InterPro" id="IPR036974">
    <property type="entry name" value="PUA_sf"/>
</dbReference>
<evidence type="ECO:0000256" key="3">
    <source>
        <dbReference type="SAM" id="MobiDB-lite"/>
    </source>
</evidence>
<dbReference type="InterPro" id="IPR004802">
    <property type="entry name" value="tRNA_PsdUridine_synth_B_fam"/>
</dbReference>
<dbReference type="Pfam" id="PF16198">
    <property type="entry name" value="TruB_C_2"/>
    <property type="match status" value="1"/>
</dbReference>
<keyword evidence="7" id="KW-1185">Reference proteome</keyword>
<organism evidence="6 7">
    <name type="scientific">Oopsacas minuta</name>
    <dbReference type="NCBI Taxonomy" id="111878"/>
    <lineage>
        <taxon>Eukaryota</taxon>
        <taxon>Metazoa</taxon>
        <taxon>Porifera</taxon>
        <taxon>Hexactinellida</taxon>
        <taxon>Hexasterophora</taxon>
        <taxon>Lyssacinosida</taxon>
        <taxon>Leucopsacidae</taxon>
        <taxon>Oopsacas</taxon>
    </lineage>
</organism>
<dbReference type="SMART" id="SM00359">
    <property type="entry name" value="PUA"/>
    <property type="match status" value="1"/>
</dbReference>
<dbReference type="Gene3D" id="3.30.2350.10">
    <property type="entry name" value="Pseudouridine synthase"/>
    <property type="match status" value="1"/>
</dbReference>
<dbReference type="SMART" id="SM01136">
    <property type="entry name" value="DKCLD"/>
    <property type="match status" value="1"/>
</dbReference>
<evidence type="ECO:0000256" key="2">
    <source>
        <dbReference type="ARBA" id="ARBA00023235"/>
    </source>
</evidence>
<dbReference type="InterPro" id="IPR032819">
    <property type="entry name" value="TruB_C"/>
</dbReference>
<comment type="caution">
    <text evidence="6">The sequence shown here is derived from an EMBL/GenBank/DDBJ whole genome shotgun (WGS) entry which is preliminary data.</text>
</comment>
<proteinExistence type="inferred from homology"/>
<dbReference type="NCBIfam" id="TIGR00451">
    <property type="entry name" value="unchar_dom_2"/>
    <property type="match status" value="1"/>
</dbReference>
<dbReference type="Pfam" id="PF01509">
    <property type="entry name" value="TruB_N"/>
    <property type="match status" value="1"/>
</dbReference>
<feature type="domain" description="Dyskerin-like" evidence="5">
    <location>
        <begin position="27"/>
        <end position="85"/>
    </location>
</feature>
<dbReference type="FunFam" id="3.30.2350.10:FF:000001">
    <property type="entry name" value="H/ACA ribonucleoprotein complex subunit CBF5"/>
    <property type="match status" value="1"/>
</dbReference>
<gene>
    <name evidence="6" type="ORF">LOD99_338</name>
</gene>
<feature type="region of interest" description="Disordered" evidence="3">
    <location>
        <begin position="418"/>
        <end position="456"/>
    </location>
</feature>
<dbReference type="InterPro" id="IPR012960">
    <property type="entry name" value="Dyskerin-like"/>
</dbReference>
<dbReference type="EMBL" id="JAKMXF010000111">
    <property type="protein sequence ID" value="KAI6657595.1"/>
    <property type="molecule type" value="Genomic_DNA"/>
</dbReference>
<accession>A0AAV7KA75</accession>
<dbReference type="GO" id="GO:0031120">
    <property type="term" value="P:snRNA pseudouridine synthesis"/>
    <property type="evidence" value="ECO:0007669"/>
    <property type="project" value="TreeGrafter"/>
</dbReference>
<name>A0AAV7KA75_9METZ</name>
<evidence type="ECO:0000259" key="5">
    <source>
        <dbReference type="SMART" id="SM01136"/>
    </source>
</evidence>
<evidence type="ECO:0000259" key="4">
    <source>
        <dbReference type="SMART" id="SM00359"/>
    </source>
</evidence>
<feature type="region of interest" description="Disordered" evidence="3">
    <location>
        <begin position="483"/>
        <end position="504"/>
    </location>
</feature>
<protein>
    <submittedName>
        <fullName evidence="6">Uncharacterized protein</fullName>
    </submittedName>
</protein>
<dbReference type="PANTHER" id="PTHR23127:SF0">
    <property type="entry name" value="H_ACA RIBONUCLEOPROTEIN COMPLEX SUBUNIT DKC1"/>
    <property type="match status" value="1"/>
</dbReference>
<dbReference type="SUPFAM" id="SSF55120">
    <property type="entry name" value="Pseudouridine synthase"/>
    <property type="match status" value="1"/>
</dbReference>
<evidence type="ECO:0000313" key="7">
    <source>
        <dbReference type="Proteomes" id="UP001165289"/>
    </source>
</evidence>
<dbReference type="GO" id="GO:0031429">
    <property type="term" value="C:box H/ACA snoRNP complex"/>
    <property type="evidence" value="ECO:0007669"/>
    <property type="project" value="TreeGrafter"/>
</dbReference>
<dbReference type="NCBIfam" id="NF003280">
    <property type="entry name" value="PRK04270.1"/>
    <property type="match status" value="1"/>
</dbReference>
<dbReference type="CDD" id="cd21148">
    <property type="entry name" value="PUA_Cbf5"/>
    <property type="match status" value="1"/>
</dbReference>
<dbReference type="PROSITE" id="PS50890">
    <property type="entry name" value="PUA"/>
    <property type="match status" value="1"/>
</dbReference>
<keyword evidence="2" id="KW-0413">Isomerase</keyword>
<dbReference type="InterPro" id="IPR004521">
    <property type="entry name" value="Uncharacterised_CHP00451"/>
</dbReference>
<evidence type="ECO:0000256" key="1">
    <source>
        <dbReference type="ARBA" id="ARBA00008999"/>
    </source>
</evidence>
<dbReference type="GO" id="GO:1990481">
    <property type="term" value="P:mRNA pseudouridine synthesis"/>
    <property type="evidence" value="ECO:0007669"/>
    <property type="project" value="TreeGrafter"/>
</dbReference>
<dbReference type="Pfam" id="PF01472">
    <property type="entry name" value="PUA"/>
    <property type="match status" value="1"/>
</dbReference>
<feature type="compositionally biased region" description="Basic residues" evidence="3">
    <location>
        <begin position="439"/>
        <end position="448"/>
    </location>
</feature>
<feature type="domain" description="PUA" evidence="4">
    <location>
        <begin position="275"/>
        <end position="349"/>
    </location>
</feature>
<dbReference type="InterPro" id="IPR020103">
    <property type="entry name" value="PsdUridine_synth_cat_dom_sf"/>
</dbReference>
<dbReference type="Gene3D" id="2.30.130.10">
    <property type="entry name" value="PUA domain"/>
    <property type="match status" value="1"/>
</dbReference>
<dbReference type="GO" id="GO:0009982">
    <property type="term" value="F:pseudouridine synthase activity"/>
    <property type="evidence" value="ECO:0007669"/>
    <property type="project" value="InterPro"/>
</dbReference>
<dbReference type="AlphaFoldDB" id="A0AAV7KA75"/>
<dbReference type="InterPro" id="IPR002501">
    <property type="entry name" value="PsdUridine_synth_N"/>
</dbReference>
<dbReference type="GO" id="GO:0031118">
    <property type="term" value="P:rRNA pseudouridine synthesis"/>
    <property type="evidence" value="ECO:0007669"/>
    <property type="project" value="TreeGrafter"/>
</dbReference>
<dbReference type="SUPFAM" id="SSF88697">
    <property type="entry name" value="PUA domain-like"/>
    <property type="match status" value="1"/>
</dbReference>
<sequence>MDARMIEEDQMKYDYCIPTNAPPAHIDTAEWPLLLKNFDKLNIRSTSFNPIPSGCSPLKRPIDDYLGAGFINLDKPANPSSHEVVAWIKRILRVQKTGHAGTLDPKVTGCLIVCINRATRLVKAQQSAGKEYVGVVRLHECLSEEKMRGVIDFLQGALFQRPPLISAVKRQLRVRTVYDSKLLEYDKEAQLGVFWTKCEAGTYIRTLCVHMGYLLGVGAHMQELRRVRSGVQSENDNMVTMHDVLDAQWMLDNLKDEMYMRRVVKPLEALLLRHKRVVIKDTAVNAICYGAKVMIPGVLRYEDGLEVDEEIVVMTTKGEAVALAIAHMTTAVICTAEQGVVARIKRVIMARDVYPRRWGLGPKALIKKKLIAEGRLEKYGGYNELTPKQWKDLFSQHGIPTLEELGGDRKRKRLDEETAPADFTTCPPTDPAIVGSVKKDKKDKKKKDKSSPLITELSVNIPGAEADSDDEKVLVIDQEYVEAGEKKKKKKKSKHSDMDTSAVD</sequence>
<evidence type="ECO:0000313" key="6">
    <source>
        <dbReference type="EMBL" id="KAI6657595.1"/>
    </source>
</evidence>
<dbReference type="GO" id="GO:0003723">
    <property type="term" value="F:RNA binding"/>
    <property type="evidence" value="ECO:0007669"/>
    <property type="project" value="InterPro"/>
</dbReference>
<reference evidence="6 7" key="1">
    <citation type="journal article" date="2023" name="BMC Biol.">
        <title>The compact genome of the sponge Oopsacas minuta (Hexactinellida) is lacking key metazoan core genes.</title>
        <authorList>
            <person name="Santini S."/>
            <person name="Schenkelaars Q."/>
            <person name="Jourda C."/>
            <person name="Duchesne M."/>
            <person name="Belahbib H."/>
            <person name="Rocher C."/>
            <person name="Selva M."/>
            <person name="Riesgo A."/>
            <person name="Vervoort M."/>
            <person name="Leys S.P."/>
            <person name="Kodjabachian L."/>
            <person name="Le Bivic A."/>
            <person name="Borchiellini C."/>
            <person name="Claverie J.M."/>
            <person name="Renard E."/>
        </authorList>
    </citation>
    <scope>NUCLEOTIDE SEQUENCE [LARGE SCALE GENOMIC DNA]</scope>
    <source>
        <strain evidence="6">SPO-2</strain>
    </source>
</reference>
<dbReference type="PANTHER" id="PTHR23127">
    <property type="entry name" value="CENTROMERE/MICROTUBULE BINDING PROTEIN CBF5"/>
    <property type="match status" value="1"/>
</dbReference>
<dbReference type="InterPro" id="IPR015947">
    <property type="entry name" value="PUA-like_sf"/>
</dbReference>
<dbReference type="CDD" id="cd02572">
    <property type="entry name" value="PseudoU_synth_hDyskerin"/>
    <property type="match status" value="1"/>
</dbReference>
<comment type="similarity">
    <text evidence="1">Belongs to the pseudouridine synthase TruB family.</text>
</comment>
<dbReference type="Pfam" id="PF08068">
    <property type="entry name" value="DKCLD"/>
    <property type="match status" value="1"/>
</dbReference>
<dbReference type="InterPro" id="IPR002478">
    <property type="entry name" value="PUA"/>
</dbReference>
<dbReference type="NCBIfam" id="TIGR00425">
    <property type="entry name" value="CBF5"/>
    <property type="match status" value="1"/>
</dbReference>
<dbReference type="GO" id="GO:0000495">
    <property type="term" value="P:box H/ACA sno(s)RNA 3'-end processing"/>
    <property type="evidence" value="ECO:0007669"/>
    <property type="project" value="TreeGrafter"/>
</dbReference>